<protein>
    <submittedName>
        <fullName evidence="1">Uncharacterized protein</fullName>
    </submittedName>
</protein>
<proteinExistence type="predicted"/>
<keyword evidence="2" id="KW-1185">Reference proteome</keyword>
<organism evidence="1 2">
    <name type="scientific">Clostridium senegalense</name>
    <dbReference type="NCBI Taxonomy" id="1465809"/>
    <lineage>
        <taxon>Bacteria</taxon>
        <taxon>Bacillati</taxon>
        <taxon>Bacillota</taxon>
        <taxon>Clostridia</taxon>
        <taxon>Eubacteriales</taxon>
        <taxon>Clostridiaceae</taxon>
        <taxon>Clostridium</taxon>
    </lineage>
</organism>
<dbReference type="AlphaFoldDB" id="A0A6M0H8D9"/>
<reference evidence="1 2" key="1">
    <citation type="submission" date="2020-02" db="EMBL/GenBank/DDBJ databases">
        <title>Genome assembly of a novel Clostridium senegalense strain.</title>
        <authorList>
            <person name="Gupta T.B."/>
            <person name="Jauregui R."/>
            <person name="Maclean P."/>
            <person name="Nawarathana A."/>
            <person name="Brightwell G."/>
        </authorList>
    </citation>
    <scope>NUCLEOTIDE SEQUENCE [LARGE SCALE GENOMIC DNA]</scope>
    <source>
        <strain evidence="1 2">AGRFS4</strain>
    </source>
</reference>
<gene>
    <name evidence="1" type="ORF">G3M99_14895</name>
</gene>
<dbReference type="Proteomes" id="UP000481872">
    <property type="component" value="Unassembled WGS sequence"/>
</dbReference>
<evidence type="ECO:0000313" key="2">
    <source>
        <dbReference type="Proteomes" id="UP000481872"/>
    </source>
</evidence>
<name>A0A6M0H8D9_9CLOT</name>
<comment type="caution">
    <text evidence="1">The sequence shown here is derived from an EMBL/GenBank/DDBJ whole genome shotgun (WGS) entry which is preliminary data.</text>
</comment>
<sequence length="333" mass="39393">MIKGKEYVIKEVLKYVKNNTDIINVISYFYNTATIFLDAINYCINNNKSVLYIVNEEKENIELISYLENNDYVYLDEKTDEDSCKVNFCDYNRALYLDEKYDLVIFDELGYMPFQSKKNIKNILSKAVKSRGTIIAYSIEPIFDRAISIHFPLNKYNTPLIEPRVITTKIDMEEDLPLVAYEYISWTIATEKKTIIYVPSNDKVISVYLYMDKLREKLTKDIFYFIKEKKDKTSIKAFLKSKTGILITDDYDEFHNEKLADINIMVFFADDNKFNYKNLVYLVSKIERAKSVMRKEIIFICKDENEDIEKAKSIMRNLNKKGWEEGFIRLQNI</sequence>
<dbReference type="EMBL" id="JAAGPU010000033">
    <property type="protein sequence ID" value="NEU06111.1"/>
    <property type="molecule type" value="Genomic_DNA"/>
</dbReference>
<dbReference type="RefSeq" id="WP_199870668.1">
    <property type="nucleotide sequence ID" value="NZ_JAAGPU010000033.1"/>
</dbReference>
<accession>A0A6M0H8D9</accession>
<evidence type="ECO:0000313" key="1">
    <source>
        <dbReference type="EMBL" id="NEU06111.1"/>
    </source>
</evidence>